<evidence type="ECO:0000313" key="1">
    <source>
        <dbReference type="Ensembl" id="ENSSFOP00015008555.2"/>
    </source>
</evidence>
<dbReference type="Proteomes" id="UP000694397">
    <property type="component" value="Chromosome 3"/>
</dbReference>
<name>A0A8C9R0Z0_SCLFO</name>
<sequence length="101" mass="11510">MNHRIMENMQTKIYGLPTVSVTSVYENHASGVSFWMHLPHHVCLQVQCLSLGGSFASVHGEDKFQFIRSLMMSQDPAENAAWIGLTDCQKVQHLLYVKFRT</sequence>
<accession>A0A8C9R0Z0</accession>
<dbReference type="InterPro" id="IPR016186">
    <property type="entry name" value="C-type_lectin-like/link_sf"/>
</dbReference>
<dbReference type="SUPFAM" id="SSF56436">
    <property type="entry name" value="C-type lectin-like"/>
    <property type="match status" value="1"/>
</dbReference>
<keyword evidence="2" id="KW-1185">Reference proteome</keyword>
<reference evidence="1 2" key="1">
    <citation type="submission" date="2019-04" db="EMBL/GenBank/DDBJ databases">
        <authorList>
            <consortium name="Wellcome Sanger Institute Data Sharing"/>
        </authorList>
    </citation>
    <scope>NUCLEOTIDE SEQUENCE [LARGE SCALE GENOMIC DNA]</scope>
</reference>
<dbReference type="Gene3D" id="3.10.100.10">
    <property type="entry name" value="Mannose-Binding Protein A, subunit A"/>
    <property type="match status" value="1"/>
</dbReference>
<evidence type="ECO:0000313" key="2">
    <source>
        <dbReference type="Proteomes" id="UP000694397"/>
    </source>
</evidence>
<dbReference type="InterPro" id="IPR016187">
    <property type="entry name" value="CTDL_fold"/>
</dbReference>
<reference evidence="1" key="3">
    <citation type="submission" date="2025-09" db="UniProtKB">
        <authorList>
            <consortium name="Ensembl"/>
        </authorList>
    </citation>
    <scope>IDENTIFICATION</scope>
</reference>
<reference evidence="1" key="2">
    <citation type="submission" date="2025-08" db="UniProtKB">
        <authorList>
            <consortium name="Ensembl"/>
        </authorList>
    </citation>
    <scope>IDENTIFICATION</scope>
</reference>
<protein>
    <submittedName>
        <fullName evidence="1">Uncharacterized protein</fullName>
    </submittedName>
</protein>
<organism evidence="1 2">
    <name type="scientific">Scleropages formosus</name>
    <name type="common">Asian bonytongue</name>
    <name type="synonym">Osteoglossum formosum</name>
    <dbReference type="NCBI Taxonomy" id="113540"/>
    <lineage>
        <taxon>Eukaryota</taxon>
        <taxon>Metazoa</taxon>
        <taxon>Chordata</taxon>
        <taxon>Craniata</taxon>
        <taxon>Vertebrata</taxon>
        <taxon>Euteleostomi</taxon>
        <taxon>Actinopterygii</taxon>
        <taxon>Neopterygii</taxon>
        <taxon>Teleostei</taxon>
        <taxon>Osteoglossocephala</taxon>
        <taxon>Osteoglossomorpha</taxon>
        <taxon>Osteoglossiformes</taxon>
        <taxon>Osteoglossidae</taxon>
        <taxon>Scleropages</taxon>
    </lineage>
</organism>
<dbReference type="AlphaFoldDB" id="A0A8C9R0Z0"/>
<proteinExistence type="predicted"/>
<dbReference type="CDD" id="cd00037">
    <property type="entry name" value="CLECT"/>
    <property type="match status" value="1"/>
</dbReference>
<dbReference type="Ensembl" id="ENSSFOT00015008680.2">
    <property type="protein sequence ID" value="ENSSFOP00015008555.2"/>
    <property type="gene ID" value="ENSSFOG00015005600.2"/>
</dbReference>
<dbReference type="OrthoDB" id="418245at2759"/>